<dbReference type="AlphaFoldDB" id="A0AAE1CW29"/>
<protein>
    <submittedName>
        <fullName evidence="1">Uncharacterized protein</fullName>
    </submittedName>
</protein>
<sequence length="89" mass="9815">MLTSSIPSPEHHRPCSYRGFHLWRAKDGIHCLPQTEYGFCSSKLRFAPYSSSSSVQDECSFPASQGVRGQVVPPRGYQQAEATLPGDCP</sequence>
<dbReference type="Proteomes" id="UP001283361">
    <property type="component" value="Unassembled WGS sequence"/>
</dbReference>
<keyword evidence="2" id="KW-1185">Reference proteome</keyword>
<evidence type="ECO:0000313" key="1">
    <source>
        <dbReference type="EMBL" id="KAK3739154.1"/>
    </source>
</evidence>
<proteinExistence type="predicted"/>
<accession>A0AAE1CW29</accession>
<dbReference type="EMBL" id="JAWDGP010006549">
    <property type="protein sequence ID" value="KAK3739154.1"/>
    <property type="molecule type" value="Genomic_DNA"/>
</dbReference>
<organism evidence="1 2">
    <name type="scientific">Elysia crispata</name>
    <name type="common">lettuce slug</name>
    <dbReference type="NCBI Taxonomy" id="231223"/>
    <lineage>
        <taxon>Eukaryota</taxon>
        <taxon>Metazoa</taxon>
        <taxon>Spiralia</taxon>
        <taxon>Lophotrochozoa</taxon>
        <taxon>Mollusca</taxon>
        <taxon>Gastropoda</taxon>
        <taxon>Heterobranchia</taxon>
        <taxon>Euthyneura</taxon>
        <taxon>Panpulmonata</taxon>
        <taxon>Sacoglossa</taxon>
        <taxon>Placobranchoidea</taxon>
        <taxon>Plakobranchidae</taxon>
        <taxon>Elysia</taxon>
    </lineage>
</organism>
<gene>
    <name evidence="1" type="ORF">RRG08_045382</name>
</gene>
<comment type="caution">
    <text evidence="1">The sequence shown here is derived from an EMBL/GenBank/DDBJ whole genome shotgun (WGS) entry which is preliminary data.</text>
</comment>
<reference evidence="1" key="1">
    <citation type="journal article" date="2023" name="G3 (Bethesda)">
        <title>A reference genome for the long-term kleptoplast-retaining sea slug Elysia crispata morphotype clarki.</title>
        <authorList>
            <person name="Eastman K.E."/>
            <person name="Pendleton A.L."/>
            <person name="Shaikh M.A."/>
            <person name="Suttiyut T."/>
            <person name="Ogas R."/>
            <person name="Tomko P."/>
            <person name="Gavelis G."/>
            <person name="Widhalm J.R."/>
            <person name="Wisecaver J.H."/>
        </authorList>
    </citation>
    <scope>NUCLEOTIDE SEQUENCE</scope>
    <source>
        <strain evidence="1">ECLA1</strain>
    </source>
</reference>
<name>A0AAE1CW29_9GAST</name>
<evidence type="ECO:0000313" key="2">
    <source>
        <dbReference type="Proteomes" id="UP001283361"/>
    </source>
</evidence>